<dbReference type="InterPro" id="IPR005665">
    <property type="entry name" value="SecF_bac"/>
</dbReference>
<dbReference type="InterPro" id="IPR022645">
    <property type="entry name" value="SecD/SecF_bac"/>
</dbReference>
<dbReference type="NCBIfam" id="TIGR00966">
    <property type="entry name" value="transloc_SecF"/>
    <property type="match status" value="1"/>
</dbReference>
<dbReference type="InterPro" id="IPR005791">
    <property type="entry name" value="SecD"/>
</dbReference>
<dbReference type="Gene3D" id="3.30.70.3220">
    <property type="match status" value="1"/>
</dbReference>
<feature type="domain" description="Protein export membrane protein SecD/SecF C-terminal" evidence="12">
    <location>
        <begin position="788"/>
        <end position="973"/>
    </location>
</feature>
<evidence type="ECO:0000256" key="7">
    <source>
        <dbReference type="ARBA" id="ARBA00023010"/>
    </source>
</evidence>
<dbReference type="InterPro" id="IPR048631">
    <property type="entry name" value="SecD_1st"/>
</dbReference>
<dbReference type="Gene3D" id="3.30.1360.200">
    <property type="match status" value="1"/>
</dbReference>
<dbReference type="Pfam" id="PF21760">
    <property type="entry name" value="SecD_1st"/>
    <property type="match status" value="1"/>
</dbReference>
<evidence type="ECO:0000256" key="8">
    <source>
        <dbReference type="ARBA" id="ARBA00023136"/>
    </source>
</evidence>
<keyword evidence="16" id="KW-1185">Reference proteome</keyword>
<keyword evidence="8 9" id="KW-0472">Membrane</keyword>
<comment type="caution">
    <text evidence="15">The sequence shown here is derived from an EMBL/GenBank/DDBJ whole genome shotgun (WGS) entry which is preliminary data.</text>
</comment>
<feature type="domain" description="SecDF P1 head subdomain" evidence="14">
    <location>
        <begin position="377"/>
        <end position="479"/>
    </location>
</feature>
<feature type="compositionally biased region" description="Basic residues" evidence="11">
    <location>
        <begin position="998"/>
        <end position="1007"/>
    </location>
</feature>
<feature type="transmembrane region" description="Helical" evidence="9">
    <location>
        <begin position="497"/>
        <end position="517"/>
    </location>
</feature>
<keyword evidence="6 9" id="KW-1133">Transmembrane helix</keyword>
<feature type="transmembrane region" description="Helical" evidence="9">
    <location>
        <begin position="682"/>
        <end position="700"/>
    </location>
</feature>
<dbReference type="SUPFAM" id="SSF82866">
    <property type="entry name" value="Multidrug efflux transporter AcrB transmembrane domain"/>
    <property type="match status" value="2"/>
</dbReference>
<evidence type="ECO:0000256" key="10">
    <source>
        <dbReference type="HAMAP-Rule" id="MF_01464"/>
    </source>
</evidence>
<dbReference type="RefSeq" id="WP_345269684.1">
    <property type="nucleotide sequence ID" value="NZ_BAABHB010000009.1"/>
</dbReference>
<sequence>MQNRTGIIVLTVVIALLSIYYLSFTFVSRSIKQDATAYATDKSGVVDIKKKQRYIDSLWREEVYLGNTLQEVTERELGLGLDLQGGMHVVLEVSPADILRGLAGNTRDPKFNEALKQAAEDQKSSQSSFVDLFINNFKRLSPNTKLASVFATSANRGKINFQSSETEVRRLLNNEVDGAIDRAYKIIQARVDKFGVANPNLQRLPGSGRILIELPGVDNPERVRRLLTGAAKLEFTEVYTINEVAPAIEGLGAYLVKQEAARKESLKTAAAPAATTTDTAKSGSSLEAQLANRNQKAATDSAKKDTSATAAQNAALTNLFVPISQNQLGVYLKDTAKANAMLSDPEVRSLFPTDLVFAWDRKTLATNDGKEILPLYFVKKPGGQAPLEGDVITDAANDYDERGRPEVTMRMNAEGARKWRALTAANVGRPVAILLDNLVYTAPNVQNEIPNGNSSISGNFTVEETKDLANVLKAGKLPAPTNIVEENVVGATLGSEAVNAGVISSIVGLLIVLAFVVMYYNKAGLVADLALFVNLFFLMGVMASLGAVLTLPGIAGIVLTIGMAVDANVLIYERIKEELALGKNLKLAISDGFKHAYSSIIDSQVTTLLTGVILFIFGTGLILGFATTLVIGIITSLFAAIFITRIILDWYVNKGGQLSFSSALTKNLFKDSHFDFVSRRRTYYTISSIIIGLGIISIIFKGFGLGVDFKGGRSYVVRFEKPVSTDDVRTNLASVLGSSPEVKTFGGTGVGGSNQVKVTTSYQMDNTNAEADKQVEATIYKGLSKIQGNQARIESSQKVGPTIAYDILISAMWSILLAIAVNFGYILIRFKRLSFSYGAVAALFHDVLVILAIFSIFNGILPFSLDIDQAFVGALLTIMGYSMNDTVVVFDRVREYLNETRGKKESVPTIINNALNSTLSRTAVTGISTMLVLLVLFIFGGETIRGFSFAMLIGVIVGTYSSLFVATPIVVDAMTREQANETPPSAPVEPTTSAGRQPKGKVRPTQA</sequence>
<dbReference type="PANTHER" id="PTHR30081:SF1">
    <property type="entry name" value="PROTEIN TRANSLOCASE SUBUNIT SECD"/>
    <property type="match status" value="1"/>
</dbReference>
<proteinExistence type="inferred from homology"/>
<dbReference type="HAMAP" id="MF_01464_B">
    <property type="entry name" value="SecF_B"/>
    <property type="match status" value="1"/>
</dbReference>
<feature type="transmembrane region" description="Helical" evidence="9">
    <location>
        <begin position="807"/>
        <end position="828"/>
    </location>
</feature>
<dbReference type="EMBL" id="BAABHB010000009">
    <property type="protein sequence ID" value="GAA4412478.1"/>
    <property type="molecule type" value="Genomic_DNA"/>
</dbReference>
<comment type="subunit">
    <text evidence="10">Forms a complex with SecD. Part of the essential Sec protein translocation apparatus which comprises SecA, SecYEG and auxiliary proteins SecDF. Other proteins may also be involved.</text>
</comment>
<dbReference type="InterPro" id="IPR054384">
    <property type="entry name" value="SecDF_P1_head"/>
</dbReference>
<evidence type="ECO:0000256" key="3">
    <source>
        <dbReference type="ARBA" id="ARBA00022475"/>
    </source>
</evidence>
<comment type="similarity">
    <text evidence="9">Belongs to the SecD/SecF family. SecD subfamily.</text>
</comment>
<feature type="region of interest" description="Disordered" evidence="11">
    <location>
        <begin position="267"/>
        <end position="305"/>
    </location>
</feature>
<comment type="function">
    <text evidence="9">Part of the Sec protein translocase complex. Interacts with the SecYEG preprotein conducting channel. SecDF uses the proton motive force (PMF) to complete protein translocation after the ATP-dependent function of SecA.</text>
</comment>
<dbReference type="NCBIfam" id="TIGR01129">
    <property type="entry name" value="secD"/>
    <property type="match status" value="1"/>
</dbReference>
<evidence type="ECO:0000259" key="12">
    <source>
        <dbReference type="Pfam" id="PF02355"/>
    </source>
</evidence>
<feature type="region of interest" description="Disordered" evidence="11">
    <location>
        <begin position="977"/>
        <end position="1007"/>
    </location>
</feature>
<dbReference type="PANTHER" id="PTHR30081">
    <property type="entry name" value="PROTEIN-EXPORT MEMBRANE PROTEIN SEC"/>
    <property type="match status" value="1"/>
</dbReference>
<dbReference type="PRINTS" id="PR01755">
    <property type="entry name" value="SECFTRNLCASE"/>
</dbReference>
<keyword evidence="2 9" id="KW-0813">Transport</keyword>
<evidence type="ECO:0000259" key="14">
    <source>
        <dbReference type="Pfam" id="PF22599"/>
    </source>
</evidence>
<dbReference type="InterPro" id="IPR022813">
    <property type="entry name" value="SecD/SecF_arch_bac"/>
</dbReference>
<reference evidence="16" key="1">
    <citation type="journal article" date="2019" name="Int. J. Syst. Evol. Microbiol.">
        <title>The Global Catalogue of Microorganisms (GCM) 10K type strain sequencing project: providing services to taxonomists for standard genome sequencing and annotation.</title>
        <authorList>
            <consortium name="The Broad Institute Genomics Platform"/>
            <consortium name="The Broad Institute Genome Sequencing Center for Infectious Disease"/>
            <person name="Wu L."/>
            <person name="Ma J."/>
        </authorList>
    </citation>
    <scope>NUCLEOTIDE SEQUENCE [LARGE SCALE GENOMIC DNA]</scope>
    <source>
        <strain evidence="16">JCM 17925</strain>
    </source>
</reference>
<dbReference type="Pfam" id="PF07549">
    <property type="entry name" value="Sec_GG"/>
    <property type="match status" value="2"/>
</dbReference>
<evidence type="ECO:0000256" key="2">
    <source>
        <dbReference type="ARBA" id="ARBA00022448"/>
    </source>
</evidence>
<evidence type="ECO:0000313" key="15">
    <source>
        <dbReference type="EMBL" id="GAA4412478.1"/>
    </source>
</evidence>
<evidence type="ECO:0000256" key="1">
    <source>
        <dbReference type="ARBA" id="ARBA00004651"/>
    </source>
</evidence>
<feature type="domain" description="Protein translocase subunit SecDF P1" evidence="13">
    <location>
        <begin position="180"/>
        <end position="238"/>
    </location>
</feature>
<evidence type="ECO:0000313" key="16">
    <source>
        <dbReference type="Proteomes" id="UP001500936"/>
    </source>
</evidence>
<keyword evidence="3 9" id="KW-1003">Cell membrane</keyword>
<evidence type="ECO:0000256" key="4">
    <source>
        <dbReference type="ARBA" id="ARBA00022692"/>
    </source>
</evidence>
<dbReference type="Pfam" id="PF22599">
    <property type="entry name" value="SecDF_P1_head"/>
    <property type="match status" value="1"/>
</dbReference>
<dbReference type="Gene3D" id="1.20.1640.10">
    <property type="entry name" value="Multidrug efflux transporter AcrB transmembrane domain"/>
    <property type="match status" value="2"/>
</dbReference>
<comment type="subunit">
    <text evidence="9">Forms a complex with SecF. Part of the essential Sec protein translocation apparatus which comprises SecA, SecYEG and auxiliary proteins SecDF. Other proteins may also be involved.</text>
</comment>
<dbReference type="NCBIfam" id="TIGR00916">
    <property type="entry name" value="2A0604s01"/>
    <property type="match status" value="1"/>
</dbReference>
<comment type="caution">
    <text evidence="9">Lacks conserved residue(s) required for the propagation of feature annotation.</text>
</comment>
<feature type="transmembrane region" description="Helical" evidence="9">
    <location>
        <begin position="923"/>
        <end position="941"/>
    </location>
</feature>
<keyword evidence="5 9" id="KW-0653">Protein transport</keyword>
<dbReference type="InterPro" id="IPR022646">
    <property type="entry name" value="SecD/SecF_CS"/>
</dbReference>
<protein>
    <recommendedName>
        <fullName evidence="9 10">Multifunctional fusion protein</fullName>
    </recommendedName>
    <domain>
        <recommendedName>
            <fullName evidence="9">Protein translocase subunit SecD</fullName>
        </recommendedName>
    </domain>
    <domain>
        <recommendedName>
            <fullName evidence="10">Protein-export membrane protein SecF</fullName>
        </recommendedName>
    </domain>
</protein>
<feature type="transmembrane region" description="Helical" evidence="9">
    <location>
        <begin position="7"/>
        <end position="27"/>
    </location>
</feature>
<feature type="transmembrane region" description="Helical" evidence="9">
    <location>
        <begin position="835"/>
        <end position="857"/>
    </location>
</feature>
<comment type="subcellular location">
    <subcellularLocation>
        <location evidence="1 9">Cell membrane</location>
        <topology evidence="1 9">Multi-pass membrane protein</topology>
    </subcellularLocation>
</comment>
<feature type="transmembrane region" description="Helical" evidence="9">
    <location>
        <begin position="623"/>
        <end position="648"/>
    </location>
</feature>
<evidence type="ECO:0000256" key="11">
    <source>
        <dbReference type="SAM" id="MobiDB-lite"/>
    </source>
</evidence>
<evidence type="ECO:0000256" key="5">
    <source>
        <dbReference type="ARBA" id="ARBA00022927"/>
    </source>
</evidence>
<name>A0ABP8KQ81_9BACT</name>
<keyword evidence="7 9" id="KW-0811">Translocation</keyword>
<comment type="similarity">
    <text evidence="10">Belongs to the SecD/SecF family. SecF subfamily.</text>
</comment>
<dbReference type="NCBIfam" id="NF009585">
    <property type="entry name" value="PRK13024.1-5"/>
    <property type="match status" value="1"/>
</dbReference>
<feature type="compositionally biased region" description="Low complexity" evidence="11">
    <location>
        <begin position="268"/>
        <end position="280"/>
    </location>
</feature>
<evidence type="ECO:0000256" key="6">
    <source>
        <dbReference type="ARBA" id="ARBA00022989"/>
    </source>
</evidence>
<dbReference type="Proteomes" id="UP001500936">
    <property type="component" value="Unassembled WGS sequence"/>
</dbReference>
<accession>A0ABP8KQ81</accession>
<gene>
    <name evidence="15" type="primary">secDF</name>
    <name evidence="9" type="synonym">secD</name>
    <name evidence="10" type="synonym">secF</name>
    <name evidence="15" type="ORF">GCM10023187_39640</name>
</gene>
<feature type="transmembrane region" description="Helical" evidence="9">
    <location>
        <begin position="529"/>
        <end position="548"/>
    </location>
</feature>
<evidence type="ECO:0000259" key="13">
    <source>
        <dbReference type="Pfam" id="PF21760"/>
    </source>
</evidence>
<organism evidence="15 16">
    <name type="scientific">Nibrella viscosa</name>
    <dbReference type="NCBI Taxonomy" id="1084524"/>
    <lineage>
        <taxon>Bacteria</taxon>
        <taxon>Pseudomonadati</taxon>
        <taxon>Bacteroidota</taxon>
        <taxon>Cytophagia</taxon>
        <taxon>Cytophagales</taxon>
        <taxon>Spirosomataceae</taxon>
        <taxon>Nibrella</taxon>
    </lineage>
</organism>
<dbReference type="Pfam" id="PF02355">
    <property type="entry name" value="SecD_SecF_C"/>
    <property type="match status" value="2"/>
</dbReference>
<dbReference type="InterPro" id="IPR048634">
    <property type="entry name" value="SecD_SecF_C"/>
</dbReference>
<feature type="domain" description="Protein export membrane protein SecD/SecF C-terminal" evidence="12">
    <location>
        <begin position="482"/>
        <end position="653"/>
    </location>
</feature>
<keyword evidence="4 9" id="KW-0812">Transmembrane</keyword>
<evidence type="ECO:0000256" key="9">
    <source>
        <dbReference type="HAMAP-Rule" id="MF_01463"/>
    </source>
</evidence>
<feature type="transmembrane region" description="Helical" evidence="9">
    <location>
        <begin position="947"/>
        <end position="971"/>
    </location>
</feature>
<dbReference type="InterPro" id="IPR055344">
    <property type="entry name" value="SecD_SecF_C_bact"/>
</dbReference>
<feature type="compositionally biased region" description="Polar residues" evidence="11">
    <location>
        <begin position="281"/>
        <end position="298"/>
    </location>
</feature>
<dbReference type="HAMAP" id="MF_01463_B">
    <property type="entry name" value="SecD_B"/>
    <property type="match status" value="1"/>
</dbReference>
<feature type="transmembrane region" description="Helical" evidence="9">
    <location>
        <begin position="596"/>
        <end position="617"/>
    </location>
</feature>